<keyword evidence="4 7" id="KW-0812">Transmembrane</keyword>
<dbReference type="PANTHER" id="PTHR42703:SF1">
    <property type="entry name" value="NA(+)_H(+) ANTIPORTER SUBUNIT D1"/>
    <property type="match status" value="1"/>
</dbReference>
<evidence type="ECO:0000256" key="8">
    <source>
        <dbReference type="SAM" id="Phobius"/>
    </source>
</evidence>
<feature type="transmembrane region" description="Helical" evidence="8">
    <location>
        <begin position="79"/>
        <end position="100"/>
    </location>
</feature>
<keyword evidence="5 8" id="KW-1133">Transmembrane helix</keyword>
<feature type="transmembrane region" description="Helical" evidence="8">
    <location>
        <begin position="245"/>
        <end position="264"/>
    </location>
</feature>
<keyword evidence="11" id="KW-1185">Reference proteome</keyword>
<feature type="transmembrane region" description="Helical" evidence="8">
    <location>
        <begin position="276"/>
        <end position="295"/>
    </location>
</feature>
<protein>
    <submittedName>
        <fullName evidence="10">Multicomponent Na+:H+ antiporter subunit D</fullName>
    </submittedName>
</protein>
<evidence type="ECO:0000256" key="1">
    <source>
        <dbReference type="ARBA" id="ARBA00004651"/>
    </source>
</evidence>
<dbReference type="OrthoDB" id="9768329at2"/>
<evidence type="ECO:0000256" key="3">
    <source>
        <dbReference type="ARBA" id="ARBA00022475"/>
    </source>
</evidence>
<feature type="domain" description="NADH:quinone oxidoreductase/Mrp antiporter transmembrane" evidence="9">
    <location>
        <begin position="129"/>
        <end position="421"/>
    </location>
</feature>
<feature type="transmembrane region" description="Helical" evidence="8">
    <location>
        <begin position="211"/>
        <end position="233"/>
    </location>
</feature>
<feature type="transmembrane region" description="Helical" evidence="8">
    <location>
        <begin position="414"/>
        <end position="438"/>
    </location>
</feature>
<dbReference type="InterPro" id="IPR050586">
    <property type="entry name" value="CPA3_Na-H_Antiporter_D"/>
</dbReference>
<feature type="transmembrane region" description="Helical" evidence="8">
    <location>
        <begin position="459"/>
        <end position="480"/>
    </location>
</feature>
<keyword evidence="6 8" id="KW-0472">Membrane</keyword>
<feature type="transmembrane region" description="Helical" evidence="8">
    <location>
        <begin position="38"/>
        <end position="59"/>
    </location>
</feature>
<dbReference type="PANTHER" id="PTHR42703">
    <property type="entry name" value="NADH DEHYDROGENASE"/>
    <property type="match status" value="1"/>
</dbReference>
<dbReference type="STRING" id="915471.SAMN05216201_12088"/>
<evidence type="ECO:0000256" key="6">
    <source>
        <dbReference type="ARBA" id="ARBA00023136"/>
    </source>
</evidence>
<dbReference type="GO" id="GO:0005886">
    <property type="term" value="C:plasma membrane"/>
    <property type="evidence" value="ECO:0007669"/>
    <property type="project" value="UniProtKB-SubCell"/>
</dbReference>
<organism evidence="10 11">
    <name type="scientific">Pseudomonas linyingensis</name>
    <dbReference type="NCBI Taxonomy" id="915471"/>
    <lineage>
        <taxon>Bacteria</taxon>
        <taxon>Pseudomonadati</taxon>
        <taxon>Pseudomonadota</taxon>
        <taxon>Gammaproteobacteria</taxon>
        <taxon>Pseudomonadales</taxon>
        <taxon>Pseudomonadaceae</taxon>
        <taxon>Pseudomonas</taxon>
    </lineage>
</organism>
<dbReference type="Pfam" id="PF00361">
    <property type="entry name" value="Proton_antipo_M"/>
    <property type="match status" value="1"/>
</dbReference>
<evidence type="ECO:0000256" key="2">
    <source>
        <dbReference type="ARBA" id="ARBA00005346"/>
    </source>
</evidence>
<feature type="transmembrane region" description="Helical" evidence="8">
    <location>
        <begin position="112"/>
        <end position="139"/>
    </location>
</feature>
<keyword evidence="3" id="KW-1003">Cell membrane</keyword>
<reference evidence="11" key="1">
    <citation type="submission" date="2016-10" db="EMBL/GenBank/DDBJ databases">
        <authorList>
            <person name="Varghese N."/>
            <person name="Submissions S."/>
        </authorList>
    </citation>
    <scope>NUCLEOTIDE SEQUENCE [LARGE SCALE GENOMIC DNA]</scope>
    <source>
        <strain evidence="11">LMG 25967</strain>
    </source>
</reference>
<feature type="transmembrane region" description="Helical" evidence="8">
    <location>
        <begin position="315"/>
        <end position="338"/>
    </location>
</feature>
<evidence type="ECO:0000256" key="7">
    <source>
        <dbReference type="RuleBase" id="RU000320"/>
    </source>
</evidence>
<comment type="similarity">
    <text evidence="2">Belongs to the CPA3 antiporters (TC 2.A.63) subunit D family.</text>
</comment>
<dbReference type="InterPro" id="IPR001750">
    <property type="entry name" value="ND/Mrp_TM"/>
</dbReference>
<name>A0A1H7C2E9_9PSED</name>
<evidence type="ECO:0000259" key="9">
    <source>
        <dbReference type="Pfam" id="PF00361"/>
    </source>
</evidence>
<proteinExistence type="inferred from homology"/>
<dbReference type="AlphaFoldDB" id="A0A1H7C2E9"/>
<evidence type="ECO:0000313" key="11">
    <source>
        <dbReference type="Proteomes" id="UP000242930"/>
    </source>
</evidence>
<dbReference type="EMBL" id="FNZE01000020">
    <property type="protein sequence ID" value="SEJ83861.1"/>
    <property type="molecule type" value="Genomic_DNA"/>
</dbReference>
<evidence type="ECO:0000313" key="10">
    <source>
        <dbReference type="EMBL" id="SEJ83861.1"/>
    </source>
</evidence>
<evidence type="ECO:0000256" key="5">
    <source>
        <dbReference type="ARBA" id="ARBA00022989"/>
    </source>
</evidence>
<accession>A0A1H7C2E9</accession>
<gene>
    <name evidence="10" type="ORF">SAMN05216201_12088</name>
</gene>
<comment type="subcellular location">
    <subcellularLocation>
        <location evidence="1">Cell membrane</location>
        <topology evidence="1">Multi-pass membrane protein</topology>
    </subcellularLocation>
    <subcellularLocation>
        <location evidence="7">Membrane</location>
        <topology evidence="7">Multi-pass membrane protein</topology>
    </subcellularLocation>
</comment>
<dbReference type="PRINTS" id="PR01434">
    <property type="entry name" value="NADHDHGNASE5"/>
</dbReference>
<feature type="transmembrane region" description="Helical" evidence="8">
    <location>
        <begin position="159"/>
        <end position="183"/>
    </location>
</feature>
<sequence>MTSHELLPLAVLASSLLPGLLIFVLPEARHGLRTALNLFAAITKLVLVGILIAGVHAGEAYQVRFAVLPGLDLALNADALGMLFITLSAILWLFTTLYAIGYLEGKPHRSRFFGFFSVCVTATMGIAMAANLFTFFVFYELLTLSTFPLVVHSGNAKALRAGAIYLAYTLIGGTLLLTGIVWLNHLLGHTEFAHGGIAEALEAEHGGELRIIFLLLIVGLGVKAALVPLHGWLPQAMVAPAPVSALLHAVAVVKAGAFGIARVVYEVYGVELTQSLGLLTPLAIAAAITIVWGSLRALFQDDLKRRLAYSTVSQVSYIVLGVALFGPIGSIGGLVHLVHQGIMKITLFFCAGNYAEALGIHKVSEMDGVGRRMPLTTLAFSIAALSMMGVPFTAGAVSKAWLMEGATVAGMHWAIWVLWASSLLNAAYFLPILWRAWFRHRPFAWPHEPTHTRQWYHTAWLLLMPPLVTATAVLAAGLFADTAWSPLAWAQLIAEREYRLEIP</sequence>
<feature type="transmembrane region" description="Helical" evidence="8">
    <location>
        <begin position="6"/>
        <end position="26"/>
    </location>
</feature>
<feature type="transmembrane region" description="Helical" evidence="8">
    <location>
        <begin position="375"/>
        <end position="394"/>
    </location>
</feature>
<evidence type="ECO:0000256" key="4">
    <source>
        <dbReference type="ARBA" id="ARBA00022692"/>
    </source>
</evidence>
<dbReference type="Proteomes" id="UP000242930">
    <property type="component" value="Unassembled WGS sequence"/>
</dbReference>
<dbReference type="RefSeq" id="WP_090313272.1">
    <property type="nucleotide sequence ID" value="NZ_FNZE01000020.1"/>
</dbReference>